<reference evidence="3 4" key="1">
    <citation type="submission" date="2017-04" db="EMBL/GenBank/DDBJ databases">
        <authorList>
            <person name="Afonso C.L."/>
            <person name="Miller P.J."/>
            <person name="Scott M.A."/>
            <person name="Spackman E."/>
            <person name="Goraichik I."/>
            <person name="Dimitrov K.M."/>
            <person name="Suarez D.L."/>
            <person name="Swayne D.E."/>
        </authorList>
    </citation>
    <scope>NUCLEOTIDE SEQUENCE [LARGE SCALE GENOMIC DNA]</scope>
    <source>
        <strain evidence="3 4">CGMCC 1.12644</strain>
    </source>
</reference>
<dbReference type="EMBL" id="FWYD01000044">
    <property type="protein sequence ID" value="SMD12952.1"/>
    <property type="molecule type" value="Genomic_DNA"/>
</dbReference>
<name>A0A1W2ETP9_9RHOB</name>
<dbReference type="AlphaFoldDB" id="A0A1W2ETP9"/>
<evidence type="ECO:0000313" key="3">
    <source>
        <dbReference type="EMBL" id="SMD12952.1"/>
    </source>
</evidence>
<dbReference type="InterPro" id="IPR036412">
    <property type="entry name" value="HAD-like_sf"/>
</dbReference>
<dbReference type="SFLD" id="SFLDS00003">
    <property type="entry name" value="Haloacid_Dehalogenase"/>
    <property type="match status" value="1"/>
</dbReference>
<gene>
    <name evidence="3" type="ORF">SAMN06295998_1445</name>
</gene>
<sequence length="298" mass="34203">MTSRKAVRLLICDLDNTLYDWVGYFVVSFYEMVDTIVDISDCDRETLLDDFRKVHRKHHDSEHPFALLETETIRRLHPKATFQEIAEIYDPAFHAFNSSRKRNLALYPGVMNAIQAVHASGITLVAHTESKLFSATDRIQRLQLNQYFSKLYCREASEALHPAAGSYSVQQNHFPPERIIELSHHQRKPNVQVVREICNMEGVPVSEAAYVGDSIAKDVMMSNDAGLFSIWAKYGSNNSKADYKKLVRISHWSDEDVVREQLLTRKAKDARPNAVLYKSFNEIFRHIKAHKALVPVTL</sequence>
<evidence type="ECO:0000313" key="4">
    <source>
        <dbReference type="Proteomes" id="UP000192330"/>
    </source>
</evidence>
<organism evidence="3 4">
    <name type="scientific">Primorskyibacter flagellatus</name>
    <dbReference type="NCBI Taxonomy" id="1387277"/>
    <lineage>
        <taxon>Bacteria</taxon>
        <taxon>Pseudomonadati</taxon>
        <taxon>Pseudomonadota</taxon>
        <taxon>Alphaproteobacteria</taxon>
        <taxon>Rhodobacterales</taxon>
        <taxon>Roseobacteraceae</taxon>
        <taxon>Primorskyibacter</taxon>
    </lineage>
</organism>
<dbReference type="OrthoDB" id="9800058at2"/>
<dbReference type="Pfam" id="PF00702">
    <property type="entry name" value="Hydrolase"/>
    <property type="match status" value="1"/>
</dbReference>
<dbReference type="STRING" id="1387277.SAMN06295998_1445"/>
<evidence type="ECO:0000256" key="2">
    <source>
        <dbReference type="ARBA" id="ARBA00022842"/>
    </source>
</evidence>
<dbReference type="RefSeq" id="WP_084355160.1">
    <property type="nucleotide sequence ID" value="NZ_FWYD01000044.1"/>
</dbReference>
<proteinExistence type="predicted"/>
<keyword evidence="1" id="KW-0378">Hydrolase</keyword>
<dbReference type="InterPro" id="IPR051400">
    <property type="entry name" value="HAD-like_hydrolase"/>
</dbReference>
<protein>
    <submittedName>
        <fullName evidence="3">Phosphoglycolate phosphatase</fullName>
    </submittedName>
</protein>
<dbReference type="Gene3D" id="3.40.50.1000">
    <property type="entry name" value="HAD superfamily/HAD-like"/>
    <property type="match status" value="1"/>
</dbReference>
<dbReference type="GO" id="GO:0016787">
    <property type="term" value="F:hydrolase activity"/>
    <property type="evidence" value="ECO:0007669"/>
    <property type="project" value="UniProtKB-KW"/>
</dbReference>
<evidence type="ECO:0000256" key="1">
    <source>
        <dbReference type="ARBA" id="ARBA00022801"/>
    </source>
</evidence>
<accession>A0A1W2ETP9</accession>
<dbReference type="InterPro" id="IPR023214">
    <property type="entry name" value="HAD_sf"/>
</dbReference>
<dbReference type="PANTHER" id="PTHR46470">
    <property type="entry name" value="N-ACYLNEURAMINATE-9-PHOSPHATASE"/>
    <property type="match status" value="1"/>
</dbReference>
<dbReference type="SFLD" id="SFLDG01129">
    <property type="entry name" value="C1.5:_HAD__Beta-PGM__Phosphata"/>
    <property type="match status" value="1"/>
</dbReference>
<dbReference type="SUPFAM" id="SSF56784">
    <property type="entry name" value="HAD-like"/>
    <property type="match status" value="1"/>
</dbReference>
<keyword evidence="2" id="KW-0460">Magnesium</keyword>
<keyword evidence="4" id="KW-1185">Reference proteome</keyword>
<dbReference type="Proteomes" id="UP000192330">
    <property type="component" value="Unassembled WGS sequence"/>
</dbReference>